<keyword evidence="2" id="KW-0645">Protease</keyword>
<name>A0A978W429_ZIZJJ</name>
<dbReference type="CDD" id="cd05476">
    <property type="entry name" value="pepsin_A_like_plant"/>
    <property type="match status" value="1"/>
</dbReference>
<evidence type="ECO:0000256" key="4">
    <source>
        <dbReference type="ARBA" id="ARBA00022801"/>
    </source>
</evidence>
<dbReference type="PANTHER" id="PTHR47967:SF123">
    <property type="entry name" value="ASPARTIC PROTEINASE NEPENTHESIN-1-LIKE"/>
    <property type="match status" value="1"/>
</dbReference>
<accession>A0A978W429</accession>
<gene>
    <name evidence="8" type="ORF">FEM48_Zijuj01G0230800</name>
</gene>
<proteinExistence type="inferred from homology"/>
<evidence type="ECO:0000256" key="1">
    <source>
        <dbReference type="ARBA" id="ARBA00007447"/>
    </source>
</evidence>
<dbReference type="Pfam" id="PF14541">
    <property type="entry name" value="TAXi_C"/>
    <property type="match status" value="1"/>
</dbReference>
<dbReference type="Gene3D" id="2.40.70.10">
    <property type="entry name" value="Acid Proteases"/>
    <property type="match status" value="2"/>
</dbReference>
<dbReference type="InterPro" id="IPR021109">
    <property type="entry name" value="Peptidase_aspartic_dom_sf"/>
</dbReference>
<evidence type="ECO:0000256" key="2">
    <source>
        <dbReference type="ARBA" id="ARBA00022670"/>
    </source>
</evidence>
<dbReference type="PANTHER" id="PTHR47967">
    <property type="entry name" value="OS07G0603500 PROTEIN-RELATED"/>
    <property type="match status" value="1"/>
</dbReference>
<protein>
    <recommendedName>
        <fullName evidence="7">Peptidase A1 domain-containing protein</fullName>
    </recommendedName>
</protein>
<comment type="caution">
    <text evidence="8">The sequence shown here is derived from an EMBL/GenBank/DDBJ whole genome shotgun (WGS) entry which is preliminary data.</text>
</comment>
<evidence type="ECO:0000256" key="6">
    <source>
        <dbReference type="SAM" id="SignalP"/>
    </source>
</evidence>
<feature type="chain" id="PRO_5037588161" description="Peptidase A1 domain-containing protein" evidence="6">
    <location>
        <begin position="22"/>
        <end position="481"/>
    </location>
</feature>
<dbReference type="InterPro" id="IPR033121">
    <property type="entry name" value="PEPTIDASE_A1"/>
</dbReference>
<sequence length="481" mass="53670">MAETMQLFCLITAILFYYSHSQSHSIFLSSNNGSKPTTGFSLKLIPADSPRSPLYFGNLTKHERMQRLINITQARLRYIQHKTSSSSSLRNATSTKPDTIRCPMIRDIFYFAAHVNIGSNNWGLNLLLDTGGGLIWTQCEPCTPPNCFTISYGNFDPRASTTYSKLPCSHPFCRGGLYDCVNNECVYNIDYGSGIGGGEGGFETIRGSTKGVASLERFTFDSTEGGPIYFDGIVFGCSNDSENVEWGDSHDIAGIMGLSFSPDSLLSQLDDRIGRKFSYCIPSMDEEIQNDVILNFGNDIPTTTRRLQSTQFVTPQGSHYFYLNLLDISVGSKRLGFRPGLFNPNDEQGEGFFIDSGAPVTVLDDDAYGVDVYKEVIDAFEQHYNYHGLVKSSIAPLGFELCYEHTHDIQDLLLTMTFHFYPRAEYVVHSLDGHYFDDLNGVFCVAILRGGRSILGAYHQQNKRIIYNGAFLQFATEDCPN</sequence>
<keyword evidence="3" id="KW-0064">Aspartyl protease</keyword>
<dbReference type="AlphaFoldDB" id="A0A978W429"/>
<dbReference type="GO" id="GO:0006508">
    <property type="term" value="P:proteolysis"/>
    <property type="evidence" value="ECO:0007669"/>
    <property type="project" value="UniProtKB-KW"/>
</dbReference>
<dbReference type="GO" id="GO:0004190">
    <property type="term" value="F:aspartic-type endopeptidase activity"/>
    <property type="evidence" value="ECO:0007669"/>
    <property type="project" value="UniProtKB-KW"/>
</dbReference>
<organism evidence="8 9">
    <name type="scientific">Ziziphus jujuba var. spinosa</name>
    <dbReference type="NCBI Taxonomy" id="714518"/>
    <lineage>
        <taxon>Eukaryota</taxon>
        <taxon>Viridiplantae</taxon>
        <taxon>Streptophyta</taxon>
        <taxon>Embryophyta</taxon>
        <taxon>Tracheophyta</taxon>
        <taxon>Spermatophyta</taxon>
        <taxon>Magnoliopsida</taxon>
        <taxon>eudicotyledons</taxon>
        <taxon>Gunneridae</taxon>
        <taxon>Pentapetalae</taxon>
        <taxon>rosids</taxon>
        <taxon>fabids</taxon>
        <taxon>Rosales</taxon>
        <taxon>Rhamnaceae</taxon>
        <taxon>Paliureae</taxon>
        <taxon>Ziziphus</taxon>
    </lineage>
</organism>
<dbReference type="GO" id="GO:0005576">
    <property type="term" value="C:extracellular region"/>
    <property type="evidence" value="ECO:0007669"/>
    <property type="project" value="TreeGrafter"/>
</dbReference>
<evidence type="ECO:0000313" key="9">
    <source>
        <dbReference type="Proteomes" id="UP000813462"/>
    </source>
</evidence>
<keyword evidence="4" id="KW-0378">Hydrolase</keyword>
<dbReference type="SUPFAM" id="SSF50630">
    <property type="entry name" value="Acid proteases"/>
    <property type="match status" value="1"/>
</dbReference>
<dbReference type="PROSITE" id="PS51767">
    <property type="entry name" value="PEPTIDASE_A1"/>
    <property type="match status" value="1"/>
</dbReference>
<dbReference type="InterPro" id="IPR032861">
    <property type="entry name" value="TAXi_N"/>
</dbReference>
<evidence type="ECO:0000259" key="7">
    <source>
        <dbReference type="PROSITE" id="PS51767"/>
    </source>
</evidence>
<feature type="signal peptide" evidence="6">
    <location>
        <begin position="1"/>
        <end position="21"/>
    </location>
</feature>
<dbReference type="Proteomes" id="UP000813462">
    <property type="component" value="Unassembled WGS sequence"/>
</dbReference>
<evidence type="ECO:0000313" key="8">
    <source>
        <dbReference type="EMBL" id="KAH7546713.1"/>
    </source>
</evidence>
<keyword evidence="6" id="KW-0732">Signal</keyword>
<reference evidence="8" key="1">
    <citation type="journal article" date="2021" name="Front. Plant Sci.">
        <title>Chromosome-Scale Genome Assembly for Chinese Sour Jujube and Insights Into Its Genome Evolution and Domestication Signature.</title>
        <authorList>
            <person name="Shen L.-Y."/>
            <person name="Luo H."/>
            <person name="Wang X.-L."/>
            <person name="Wang X.-M."/>
            <person name="Qiu X.-J."/>
            <person name="Liu H."/>
            <person name="Zhou S.-S."/>
            <person name="Jia K.-H."/>
            <person name="Nie S."/>
            <person name="Bao Y.-T."/>
            <person name="Zhang R.-G."/>
            <person name="Yun Q.-Z."/>
            <person name="Chai Y.-H."/>
            <person name="Lu J.-Y."/>
            <person name="Li Y."/>
            <person name="Zhao S.-W."/>
            <person name="Mao J.-F."/>
            <person name="Jia S.-G."/>
            <person name="Mao Y.-M."/>
        </authorList>
    </citation>
    <scope>NUCLEOTIDE SEQUENCE</scope>
    <source>
        <strain evidence="8">AT0</strain>
        <tissue evidence="8">Leaf</tissue>
    </source>
</reference>
<feature type="domain" description="Peptidase A1" evidence="7">
    <location>
        <begin position="111"/>
        <end position="477"/>
    </location>
</feature>
<keyword evidence="5" id="KW-0325">Glycoprotein</keyword>
<dbReference type="EMBL" id="JAEACU010000001">
    <property type="protein sequence ID" value="KAH7546713.1"/>
    <property type="molecule type" value="Genomic_DNA"/>
</dbReference>
<comment type="similarity">
    <text evidence="1">Belongs to the peptidase A1 family.</text>
</comment>
<evidence type="ECO:0000256" key="5">
    <source>
        <dbReference type="ARBA" id="ARBA00023180"/>
    </source>
</evidence>
<evidence type="ECO:0000256" key="3">
    <source>
        <dbReference type="ARBA" id="ARBA00022750"/>
    </source>
</evidence>
<dbReference type="InterPro" id="IPR034161">
    <property type="entry name" value="Pepsin-like_plant"/>
</dbReference>
<dbReference type="InterPro" id="IPR051708">
    <property type="entry name" value="Plant_Aspart_Prot_A1"/>
</dbReference>
<dbReference type="Pfam" id="PF14543">
    <property type="entry name" value="TAXi_N"/>
    <property type="match status" value="1"/>
</dbReference>
<dbReference type="OrthoDB" id="1072226at2759"/>
<dbReference type="InterPro" id="IPR032799">
    <property type="entry name" value="TAXi_C"/>
</dbReference>